<keyword evidence="5" id="KW-1185">Reference proteome</keyword>
<gene>
    <name evidence="4" type="ORF">CBF29_11005</name>
</gene>
<organism evidence="4 5">
    <name type="scientific">Vagococcus elongatus</name>
    <dbReference type="NCBI Taxonomy" id="180344"/>
    <lineage>
        <taxon>Bacteria</taxon>
        <taxon>Bacillati</taxon>
        <taxon>Bacillota</taxon>
        <taxon>Bacilli</taxon>
        <taxon>Lactobacillales</taxon>
        <taxon>Enterococcaceae</taxon>
        <taxon>Vagococcus</taxon>
    </lineage>
</organism>
<feature type="DNA-binding region" description="H-T-H motif" evidence="2">
    <location>
        <begin position="32"/>
        <end position="51"/>
    </location>
</feature>
<dbReference type="EMBL" id="NGKA01000019">
    <property type="protein sequence ID" value="RSU09697.1"/>
    <property type="molecule type" value="Genomic_DNA"/>
</dbReference>
<evidence type="ECO:0000256" key="1">
    <source>
        <dbReference type="ARBA" id="ARBA00023125"/>
    </source>
</evidence>
<accession>A0A430AP86</accession>
<evidence type="ECO:0000259" key="3">
    <source>
        <dbReference type="PROSITE" id="PS50977"/>
    </source>
</evidence>
<dbReference type="SUPFAM" id="SSF46689">
    <property type="entry name" value="Homeodomain-like"/>
    <property type="match status" value="1"/>
</dbReference>
<dbReference type="InterPro" id="IPR001647">
    <property type="entry name" value="HTH_TetR"/>
</dbReference>
<dbReference type="InterPro" id="IPR009057">
    <property type="entry name" value="Homeodomain-like_sf"/>
</dbReference>
<dbReference type="Proteomes" id="UP000287605">
    <property type="component" value="Unassembled WGS sequence"/>
</dbReference>
<dbReference type="OrthoDB" id="9810250at2"/>
<protein>
    <recommendedName>
        <fullName evidence="3">HTH tetR-type domain-containing protein</fullName>
    </recommendedName>
</protein>
<proteinExistence type="predicted"/>
<dbReference type="PANTHER" id="PTHR43479">
    <property type="entry name" value="ACREF/ENVCD OPERON REPRESSOR-RELATED"/>
    <property type="match status" value="1"/>
</dbReference>
<dbReference type="Gene3D" id="1.10.357.10">
    <property type="entry name" value="Tetracycline Repressor, domain 2"/>
    <property type="match status" value="1"/>
</dbReference>
<dbReference type="AlphaFoldDB" id="A0A430AP86"/>
<name>A0A430AP86_9ENTE</name>
<dbReference type="Pfam" id="PF14278">
    <property type="entry name" value="TetR_C_8"/>
    <property type="match status" value="1"/>
</dbReference>
<keyword evidence="1 2" id="KW-0238">DNA-binding</keyword>
<dbReference type="PANTHER" id="PTHR43479:SF11">
    <property type="entry name" value="ACREF_ENVCD OPERON REPRESSOR-RELATED"/>
    <property type="match status" value="1"/>
</dbReference>
<dbReference type="RefSeq" id="WP_126809782.1">
    <property type="nucleotide sequence ID" value="NZ_NGKA01000019.1"/>
</dbReference>
<dbReference type="PROSITE" id="PS50977">
    <property type="entry name" value="HTH_TETR_2"/>
    <property type="match status" value="1"/>
</dbReference>
<evidence type="ECO:0000313" key="5">
    <source>
        <dbReference type="Proteomes" id="UP000287605"/>
    </source>
</evidence>
<dbReference type="InterPro" id="IPR050624">
    <property type="entry name" value="HTH-type_Tx_Regulator"/>
</dbReference>
<feature type="domain" description="HTH tetR-type" evidence="3">
    <location>
        <begin position="9"/>
        <end position="69"/>
    </location>
</feature>
<dbReference type="InterPro" id="IPR039532">
    <property type="entry name" value="TetR_C_Firmicutes"/>
</dbReference>
<dbReference type="Pfam" id="PF00440">
    <property type="entry name" value="TetR_N"/>
    <property type="match status" value="1"/>
</dbReference>
<evidence type="ECO:0000313" key="4">
    <source>
        <dbReference type="EMBL" id="RSU09697.1"/>
    </source>
</evidence>
<comment type="caution">
    <text evidence="4">The sequence shown here is derived from an EMBL/GenBank/DDBJ whole genome shotgun (WGS) entry which is preliminary data.</text>
</comment>
<dbReference type="GO" id="GO:0003677">
    <property type="term" value="F:DNA binding"/>
    <property type="evidence" value="ECO:0007669"/>
    <property type="project" value="UniProtKB-UniRule"/>
</dbReference>
<reference evidence="4 5" key="1">
    <citation type="submission" date="2017-05" db="EMBL/GenBank/DDBJ databases">
        <title>Vagococcus spp. assemblies.</title>
        <authorList>
            <person name="Gulvik C.A."/>
        </authorList>
    </citation>
    <scope>NUCLEOTIDE SEQUENCE [LARGE SCALE GENOMIC DNA]</scope>
    <source>
        <strain evidence="4 5">CCUG 51432</strain>
    </source>
</reference>
<evidence type="ECO:0000256" key="2">
    <source>
        <dbReference type="PROSITE-ProRule" id="PRU00335"/>
    </source>
</evidence>
<sequence>MKKTDKRILKTQQELLDAFVSLSKEKEINAISVSELTKRAGISRATFYLHYKDPDDMLQQLSQQLLTELVKMIEEETSKSTMAAFYGVFRCIRENEKIASLILSTDTTLTFVYQMDQLVRRLFKDDFAEEFDLSNSSSNWTNYLITFIVGGSAGIILKWFEEGMQESEEEMGHLLYQTVIQGTRYIGKE</sequence>